<feature type="transmembrane region" description="Helical" evidence="6">
    <location>
        <begin position="59"/>
        <end position="81"/>
    </location>
</feature>
<protein>
    <submittedName>
        <fullName evidence="9">EAL domain-containing protein</fullName>
    </submittedName>
</protein>
<evidence type="ECO:0000256" key="1">
    <source>
        <dbReference type="ARBA" id="ARBA00004651"/>
    </source>
</evidence>
<dbReference type="SUPFAM" id="SSF141868">
    <property type="entry name" value="EAL domain-like"/>
    <property type="match status" value="1"/>
</dbReference>
<dbReference type="InterPro" id="IPR050706">
    <property type="entry name" value="Cyclic-di-GMP_PDE-like"/>
</dbReference>
<keyword evidence="3 6" id="KW-0812">Transmembrane</keyword>
<proteinExistence type="predicted"/>
<dbReference type="EMBL" id="CP041742">
    <property type="protein sequence ID" value="QDQ73545.1"/>
    <property type="molecule type" value="Genomic_DNA"/>
</dbReference>
<dbReference type="GO" id="GO:0071111">
    <property type="term" value="F:cyclic-guanylate-specific phosphodiesterase activity"/>
    <property type="evidence" value="ECO:0007669"/>
    <property type="project" value="InterPro"/>
</dbReference>
<evidence type="ECO:0000256" key="3">
    <source>
        <dbReference type="ARBA" id="ARBA00022692"/>
    </source>
</evidence>
<dbReference type="Pfam" id="PF00563">
    <property type="entry name" value="EAL"/>
    <property type="match status" value="1"/>
</dbReference>
<keyword evidence="2" id="KW-1003">Cell membrane</keyword>
<dbReference type="InterPro" id="IPR001633">
    <property type="entry name" value="EAL_dom"/>
</dbReference>
<feature type="transmembrane region" description="Helical" evidence="6">
    <location>
        <begin position="162"/>
        <end position="182"/>
    </location>
</feature>
<name>A0A516V4S6_9GAMM</name>
<gene>
    <name evidence="9" type="ORF">FNZ56_06495</name>
</gene>
<dbReference type="RefSeq" id="WP_143879057.1">
    <property type="nucleotide sequence ID" value="NZ_BAABLZ010000001.1"/>
</dbReference>
<evidence type="ECO:0000313" key="10">
    <source>
        <dbReference type="Proteomes" id="UP000315891"/>
    </source>
</evidence>
<evidence type="ECO:0000256" key="4">
    <source>
        <dbReference type="ARBA" id="ARBA00022989"/>
    </source>
</evidence>
<dbReference type="InterPro" id="IPR035919">
    <property type="entry name" value="EAL_sf"/>
</dbReference>
<feature type="transmembrane region" description="Helical" evidence="6">
    <location>
        <begin position="87"/>
        <end position="107"/>
    </location>
</feature>
<evidence type="ECO:0000256" key="6">
    <source>
        <dbReference type="SAM" id="Phobius"/>
    </source>
</evidence>
<feature type="domain" description="GGDEF" evidence="8">
    <location>
        <begin position="343"/>
        <end position="477"/>
    </location>
</feature>
<dbReference type="Gene3D" id="3.20.20.450">
    <property type="entry name" value="EAL domain"/>
    <property type="match status" value="1"/>
</dbReference>
<dbReference type="SMART" id="SM00052">
    <property type="entry name" value="EAL"/>
    <property type="match status" value="1"/>
</dbReference>
<feature type="transmembrane region" description="Helical" evidence="6">
    <location>
        <begin position="248"/>
        <end position="269"/>
    </location>
</feature>
<dbReference type="GO" id="GO:0005886">
    <property type="term" value="C:plasma membrane"/>
    <property type="evidence" value="ECO:0007669"/>
    <property type="project" value="UniProtKB-SubCell"/>
</dbReference>
<sequence>MAIASAYSPDMRAGGASIIRWGLLTGLYFAGTVVASLYLRTPQDITLFWPCAGIGYALVLRYGTRAAAVIPVGILLMHLLLVPVPPLFLPFSVGSNLFGALAAGAYVRRRHPQPLRLVSADGLLLLRGGLLLAIVSTTIGSAGLVVAGIVPFHEIGDAVPLWFLGDLLGVTSTTPGLMLLFAQYDGESAPARPRAGYSRAEHAAWVLALGISLSLLFLTGRAGSPYALGLVSLPLAALMWSAVRFSPLWTTIATFATVVFLSLTTGLGLGSFIRPPSATDASLLMLLLCVISVLPLLLSASDHEKRLASAALYRRATRDPVTGLLNRTAFAERARQRLAASDGPLALLHLDLDQFKLVNTSGGHAAGDELLRNIAGLVQAEAGANALVARVGGDEFALLADAGQDAATESARRLISGIEALRPAWNGNMLAITTSIGIVPSRPPHDDLDTLLSLAAAACAAAKEHGGGRFRIALPDSDETRLRTAGMRSAMRVRAAIEERRFVPYCQSIVPLHARHDHGRHFEVLLRMVEADGSLLPPAEFIAAAERYQLGPRLDRHVVDLVLDWMEQHPEATDGIGMCCINLGGGTLVDDEFRDALHARLHRGYFPPNRLCFEITETSVARDRARAQRFIGRMRELGCRFALDDFGTGFCSFSYLRDLDVDFLKIDGSFVRDMDASPLAGAVVRSITDIAHVLDKRAIAEHVEDMRQHEALARIGVDYVQGYAIDRPVPIDDYFAPVGPRSTASVAAASLSRP</sequence>
<feature type="domain" description="EAL" evidence="7">
    <location>
        <begin position="486"/>
        <end position="742"/>
    </location>
</feature>
<keyword evidence="10" id="KW-1185">Reference proteome</keyword>
<dbReference type="InterPro" id="IPR007895">
    <property type="entry name" value="MASE1"/>
</dbReference>
<comment type="subcellular location">
    <subcellularLocation>
        <location evidence="1">Cell membrane</location>
        <topology evidence="1">Multi-pass membrane protein</topology>
    </subcellularLocation>
</comment>
<dbReference type="Proteomes" id="UP000315891">
    <property type="component" value="Chromosome"/>
</dbReference>
<dbReference type="CDD" id="cd01949">
    <property type="entry name" value="GGDEF"/>
    <property type="match status" value="1"/>
</dbReference>
<dbReference type="SMART" id="SM00267">
    <property type="entry name" value="GGDEF"/>
    <property type="match status" value="1"/>
</dbReference>
<accession>A0A516V4S6</accession>
<dbReference type="PANTHER" id="PTHR33121">
    <property type="entry name" value="CYCLIC DI-GMP PHOSPHODIESTERASE PDEF"/>
    <property type="match status" value="1"/>
</dbReference>
<evidence type="ECO:0000313" key="9">
    <source>
        <dbReference type="EMBL" id="QDQ73545.1"/>
    </source>
</evidence>
<feature type="transmembrane region" description="Helical" evidence="6">
    <location>
        <begin position="18"/>
        <end position="39"/>
    </location>
</feature>
<dbReference type="InterPro" id="IPR029787">
    <property type="entry name" value="Nucleotide_cyclase"/>
</dbReference>
<feature type="transmembrane region" description="Helical" evidence="6">
    <location>
        <begin position="281"/>
        <end position="298"/>
    </location>
</feature>
<dbReference type="InterPro" id="IPR000160">
    <property type="entry name" value="GGDEF_dom"/>
</dbReference>
<evidence type="ECO:0000259" key="7">
    <source>
        <dbReference type="PROSITE" id="PS50883"/>
    </source>
</evidence>
<dbReference type="Pfam" id="PF05231">
    <property type="entry name" value="MASE1"/>
    <property type="match status" value="1"/>
</dbReference>
<dbReference type="CDD" id="cd01948">
    <property type="entry name" value="EAL"/>
    <property type="match status" value="1"/>
</dbReference>
<dbReference type="SUPFAM" id="SSF55073">
    <property type="entry name" value="Nucleotide cyclase"/>
    <property type="match status" value="1"/>
</dbReference>
<feature type="transmembrane region" description="Helical" evidence="6">
    <location>
        <begin position="203"/>
        <end position="220"/>
    </location>
</feature>
<evidence type="ECO:0000256" key="2">
    <source>
        <dbReference type="ARBA" id="ARBA00022475"/>
    </source>
</evidence>
<dbReference type="PROSITE" id="PS50883">
    <property type="entry name" value="EAL"/>
    <property type="match status" value="1"/>
</dbReference>
<keyword evidence="4 6" id="KW-1133">Transmembrane helix</keyword>
<dbReference type="OrthoDB" id="9787514at2"/>
<reference evidence="9 10" key="1">
    <citation type="submission" date="2019-07" db="EMBL/GenBank/DDBJ databases">
        <title>Lysobacter weifangensis sp. nov., isolated from bensulfuron-methyl contaminated farmland soil.</title>
        <authorList>
            <person name="Zhao H."/>
        </authorList>
    </citation>
    <scope>NUCLEOTIDE SEQUENCE [LARGE SCALE GENOMIC DNA]</scope>
    <source>
        <strain evidence="9 10">CC-Bw-6</strain>
    </source>
</reference>
<evidence type="ECO:0000259" key="8">
    <source>
        <dbReference type="PROSITE" id="PS50887"/>
    </source>
</evidence>
<dbReference type="InterPro" id="IPR043128">
    <property type="entry name" value="Rev_trsase/Diguanyl_cyclase"/>
</dbReference>
<dbReference type="Gene3D" id="3.30.70.270">
    <property type="match status" value="1"/>
</dbReference>
<feature type="transmembrane region" description="Helical" evidence="6">
    <location>
        <begin position="128"/>
        <end position="150"/>
    </location>
</feature>
<evidence type="ECO:0000256" key="5">
    <source>
        <dbReference type="ARBA" id="ARBA00023136"/>
    </source>
</evidence>
<organism evidence="9 10">
    <name type="scientific">Pseudoluteimonas lycopersici</name>
    <dbReference type="NCBI Taxonomy" id="1324796"/>
    <lineage>
        <taxon>Bacteria</taxon>
        <taxon>Pseudomonadati</taxon>
        <taxon>Pseudomonadota</taxon>
        <taxon>Gammaproteobacteria</taxon>
        <taxon>Lysobacterales</taxon>
        <taxon>Lysobacteraceae</taxon>
        <taxon>Pseudoluteimonas</taxon>
    </lineage>
</organism>
<dbReference type="AlphaFoldDB" id="A0A516V4S6"/>
<keyword evidence="5 6" id="KW-0472">Membrane</keyword>
<dbReference type="NCBIfam" id="TIGR00254">
    <property type="entry name" value="GGDEF"/>
    <property type="match status" value="1"/>
</dbReference>
<dbReference type="Pfam" id="PF00990">
    <property type="entry name" value="GGDEF"/>
    <property type="match status" value="1"/>
</dbReference>
<dbReference type="PROSITE" id="PS50887">
    <property type="entry name" value="GGDEF"/>
    <property type="match status" value="1"/>
</dbReference>
<dbReference type="PANTHER" id="PTHR33121:SF23">
    <property type="entry name" value="CYCLIC DI-GMP PHOSPHODIESTERASE PDEB"/>
    <property type="match status" value="1"/>
</dbReference>